<protein>
    <submittedName>
        <fullName evidence="1">Uncharacterized protein</fullName>
    </submittedName>
</protein>
<keyword evidence="2" id="KW-1185">Reference proteome</keyword>
<gene>
    <name evidence="1" type="ORF">RF11_06629</name>
</gene>
<comment type="caution">
    <text evidence="1">The sequence shown here is derived from an EMBL/GenBank/DDBJ whole genome shotgun (WGS) entry which is preliminary data.</text>
</comment>
<sequence>MGVLKRTSCHSAADIYELLKIIIITSLSAAKMKKTAIYPKKLRVIENIIINGLLEISNDFGPEASYIYGRSRLKNLVEVPLEDFVFEGRRQFLDSTSKKSPPCELLAEIIFKTTSLACVFAFDESELWKNLRFVIISHIFIPHPIHRFLACPSLLLDLVENGLLCQAYDVCTRSLMSFGITRGANVLQLYKQESSSPYKLGRVLRRDGDGCKRLVQFCCDFGSLQPMQQILVSKDKEDAFDFLSELVWKLGTIICMHTRLGDQESELAVKTLESFIYIYSLWR</sequence>
<proteinExistence type="predicted"/>
<dbReference type="EMBL" id="JWZT01004114">
    <property type="protein sequence ID" value="KII64738.1"/>
    <property type="molecule type" value="Genomic_DNA"/>
</dbReference>
<evidence type="ECO:0000313" key="2">
    <source>
        <dbReference type="Proteomes" id="UP000031668"/>
    </source>
</evidence>
<dbReference type="AlphaFoldDB" id="A0A0C2J6G6"/>
<name>A0A0C2J6G6_THEKT</name>
<reference evidence="1 2" key="1">
    <citation type="journal article" date="2014" name="Genome Biol. Evol.">
        <title>The genome of the myxosporean Thelohanellus kitauei shows adaptations to nutrient acquisition within its fish host.</title>
        <authorList>
            <person name="Yang Y."/>
            <person name="Xiong J."/>
            <person name="Zhou Z."/>
            <person name="Huo F."/>
            <person name="Miao W."/>
            <person name="Ran C."/>
            <person name="Liu Y."/>
            <person name="Zhang J."/>
            <person name="Feng J."/>
            <person name="Wang M."/>
            <person name="Wang M."/>
            <person name="Wang L."/>
            <person name="Yao B."/>
        </authorList>
    </citation>
    <scope>NUCLEOTIDE SEQUENCE [LARGE SCALE GENOMIC DNA]</scope>
    <source>
        <strain evidence="1">Wuqing</strain>
    </source>
</reference>
<dbReference type="Proteomes" id="UP000031668">
    <property type="component" value="Unassembled WGS sequence"/>
</dbReference>
<organism evidence="1 2">
    <name type="scientific">Thelohanellus kitauei</name>
    <name type="common">Myxosporean</name>
    <dbReference type="NCBI Taxonomy" id="669202"/>
    <lineage>
        <taxon>Eukaryota</taxon>
        <taxon>Metazoa</taxon>
        <taxon>Cnidaria</taxon>
        <taxon>Myxozoa</taxon>
        <taxon>Myxosporea</taxon>
        <taxon>Bivalvulida</taxon>
        <taxon>Platysporina</taxon>
        <taxon>Myxobolidae</taxon>
        <taxon>Thelohanellus</taxon>
    </lineage>
</organism>
<accession>A0A0C2J6G6</accession>
<evidence type="ECO:0000313" key="1">
    <source>
        <dbReference type="EMBL" id="KII64738.1"/>
    </source>
</evidence>